<evidence type="ECO:0000313" key="2">
    <source>
        <dbReference type="Proteomes" id="UP001229355"/>
    </source>
</evidence>
<accession>A0ABY8DGJ5</accession>
<organism evidence="1 2">
    <name type="scientific">Sinorhizobium garamanticum</name>
    <dbReference type="NCBI Taxonomy" id="680247"/>
    <lineage>
        <taxon>Bacteria</taxon>
        <taxon>Pseudomonadati</taxon>
        <taxon>Pseudomonadota</taxon>
        <taxon>Alphaproteobacteria</taxon>
        <taxon>Hyphomicrobiales</taxon>
        <taxon>Rhizobiaceae</taxon>
        <taxon>Sinorhizobium/Ensifer group</taxon>
        <taxon>Sinorhizobium</taxon>
    </lineage>
</organism>
<dbReference type="EMBL" id="CP120374">
    <property type="protein sequence ID" value="WEX90019.1"/>
    <property type="molecule type" value="Genomic_DNA"/>
</dbReference>
<dbReference type="RefSeq" id="WP_280661987.1">
    <property type="nucleotide sequence ID" value="NZ_CP120374.1"/>
</dbReference>
<dbReference type="InterPro" id="IPR029058">
    <property type="entry name" value="AB_hydrolase_fold"/>
</dbReference>
<reference evidence="1 2" key="1">
    <citation type="submission" date="2023-03" db="EMBL/GenBank/DDBJ databases">
        <authorList>
            <person name="Kaur S."/>
            <person name="Espinosa-Saiz D."/>
            <person name="Velazquez E."/>
            <person name="Menendez E."/>
            <person name="diCenzo G.C."/>
        </authorList>
    </citation>
    <scope>NUCLEOTIDE SEQUENCE [LARGE SCALE GENOMIC DNA]</scope>
    <source>
        <strain evidence="1 2">LMG 24692</strain>
    </source>
</reference>
<proteinExistence type="predicted"/>
<evidence type="ECO:0000313" key="1">
    <source>
        <dbReference type="EMBL" id="WEX90019.1"/>
    </source>
</evidence>
<keyword evidence="2" id="KW-1185">Reference proteome</keyword>
<gene>
    <name evidence="1" type="ORF">PZN02_005361</name>
</gene>
<sequence>MRRWFWIAALLVFAMVAFKPVLFRAVEALLVIEDVAAGPGASRLKAWRAAPGREEISYRVPGKTNTADVYRPGGGEHARATVIVVPGIVRLGKDDPRIVAFAETMARSRFLVFVPDLQSLRELSIRSEDVDELSALTWHIASKETAGAEKSVGIVAFSYAAGPAILAAMNPQTRRLVRFVYAIGTYYDIISLGTYLTTGYFREGPDRRWQRRTPSSYATWVFVHSSAAWLKDPTDRRILKAMSEAKLADPDADVRGMAAQLGPEGQAVHRLLVNRDPEKTPLLVSELPASVLAEFHRLDLRSRNMADLKATLILIHGQDDTLIPYSESVRLAATADADRTHLFVIRSLAHVELGSSGVLDLWMLSRACYLLLRERDAMPPPVANRA</sequence>
<dbReference type="Gene3D" id="3.40.50.1820">
    <property type="entry name" value="alpha/beta hydrolase"/>
    <property type="match status" value="1"/>
</dbReference>
<dbReference type="Proteomes" id="UP001229355">
    <property type="component" value="Chromosome 2"/>
</dbReference>
<evidence type="ECO:0008006" key="3">
    <source>
        <dbReference type="Google" id="ProtNLM"/>
    </source>
</evidence>
<name>A0ABY8DGJ5_9HYPH</name>
<dbReference type="SUPFAM" id="SSF53474">
    <property type="entry name" value="alpha/beta-Hydrolases"/>
    <property type="match status" value="1"/>
</dbReference>
<protein>
    <recommendedName>
        <fullName evidence="3">Alpha/beta hydrolase</fullName>
    </recommendedName>
</protein>